<feature type="domain" description="Histidine kinase/HSP90-like ATPase" evidence="3">
    <location>
        <begin position="39"/>
        <end position="147"/>
    </location>
</feature>
<dbReference type="EMBL" id="BNEA01000015">
    <property type="protein sequence ID" value="GHI53872.1"/>
    <property type="molecule type" value="Genomic_DNA"/>
</dbReference>
<comment type="caution">
    <text evidence="4">The sequence shown here is derived from an EMBL/GenBank/DDBJ whole genome shotgun (WGS) entry which is preliminary data.</text>
</comment>
<dbReference type="InterPro" id="IPR036890">
    <property type="entry name" value="HATPase_C_sf"/>
</dbReference>
<dbReference type="InterPro" id="IPR050267">
    <property type="entry name" value="Anti-sigma-factor_SerPK"/>
</dbReference>
<keyword evidence="1" id="KW-0808">Transferase</keyword>
<dbReference type="InterPro" id="IPR003594">
    <property type="entry name" value="HATPase_dom"/>
</dbReference>
<dbReference type="PANTHER" id="PTHR35526">
    <property type="entry name" value="ANTI-SIGMA-F FACTOR RSBW-RELATED"/>
    <property type="match status" value="1"/>
</dbReference>
<gene>
    <name evidence="4" type="ORF">Srubr_37180</name>
</gene>
<accession>A0ABQ3RDE2</accession>
<dbReference type="Proteomes" id="UP000646738">
    <property type="component" value="Unassembled WGS sequence"/>
</dbReference>
<keyword evidence="1" id="KW-0723">Serine/threonine-protein kinase</keyword>
<reference evidence="5" key="1">
    <citation type="submission" date="2023-07" db="EMBL/GenBank/DDBJ databases">
        <title>Whole genome shotgun sequence of Streptomyces achromogenes subsp. rubradiris NBRC 14000.</title>
        <authorList>
            <person name="Komaki H."/>
            <person name="Tamura T."/>
        </authorList>
    </citation>
    <scope>NUCLEOTIDE SEQUENCE [LARGE SCALE GENOMIC DNA]</scope>
    <source>
        <strain evidence="5">NBRC 14000</strain>
    </source>
</reference>
<evidence type="ECO:0000313" key="5">
    <source>
        <dbReference type="Proteomes" id="UP000646738"/>
    </source>
</evidence>
<organism evidence="4 5">
    <name type="scientific">Streptomyces rubradiris</name>
    <name type="common">Streptomyces achromogenes subsp. rubradiris</name>
    <dbReference type="NCBI Taxonomy" id="285531"/>
    <lineage>
        <taxon>Bacteria</taxon>
        <taxon>Bacillati</taxon>
        <taxon>Actinomycetota</taxon>
        <taxon>Actinomycetes</taxon>
        <taxon>Kitasatosporales</taxon>
        <taxon>Streptomycetaceae</taxon>
        <taxon>Streptomyces</taxon>
    </lineage>
</organism>
<keyword evidence="5" id="KW-1185">Reference proteome</keyword>
<evidence type="ECO:0000259" key="3">
    <source>
        <dbReference type="Pfam" id="PF13581"/>
    </source>
</evidence>
<evidence type="ECO:0000313" key="4">
    <source>
        <dbReference type="EMBL" id="GHI53872.1"/>
    </source>
</evidence>
<evidence type="ECO:0000256" key="1">
    <source>
        <dbReference type="ARBA" id="ARBA00022527"/>
    </source>
</evidence>
<sequence length="156" mass="16764">MKVQAPDTGSAPVSSATADEASAETPGPQMPYAFEVVIAPDPFRVAQIRRITRATLRYRALPTPLVQDVVLVVSELVTNAIEHGHGTVRLRVRHTGGSLLVEVIDNNPAPARLRTPTAVAERGRGLVLVSVVAQAWGVSRDGKTTWCRFRVPAGRP</sequence>
<dbReference type="CDD" id="cd16936">
    <property type="entry name" value="HATPase_RsbW-like"/>
    <property type="match status" value="1"/>
</dbReference>
<protein>
    <submittedName>
        <fullName evidence="4">ATPase</fullName>
    </submittedName>
</protein>
<evidence type="ECO:0000256" key="2">
    <source>
        <dbReference type="SAM" id="MobiDB-lite"/>
    </source>
</evidence>
<dbReference type="PANTHER" id="PTHR35526:SF3">
    <property type="entry name" value="ANTI-SIGMA-F FACTOR RSBW"/>
    <property type="match status" value="1"/>
</dbReference>
<feature type="region of interest" description="Disordered" evidence="2">
    <location>
        <begin position="1"/>
        <end position="27"/>
    </location>
</feature>
<name>A0ABQ3RDE2_STRRR</name>
<dbReference type="Pfam" id="PF13581">
    <property type="entry name" value="HATPase_c_2"/>
    <property type="match status" value="1"/>
</dbReference>
<proteinExistence type="predicted"/>
<dbReference type="Gene3D" id="3.30.565.10">
    <property type="entry name" value="Histidine kinase-like ATPase, C-terminal domain"/>
    <property type="match status" value="1"/>
</dbReference>
<feature type="compositionally biased region" description="Low complexity" evidence="2">
    <location>
        <begin position="14"/>
        <end position="25"/>
    </location>
</feature>
<keyword evidence="1" id="KW-0418">Kinase</keyword>
<dbReference type="SUPFAM" id="SSF55874">
    <property type="entry name" value="ATPase domain of HSP90 chaperone/DNA topoisomerase II/histidine kinase"/>
    <property type="match status" value="1"/>
</dbReference>